<evidence type="ECO:0000256" key="1">
    <source>
        <dbReference type="SAM" id="SignalP"/>
    </source>
</evidence>
<dbReference type="EMBL" id="RJJE01000001">
    <property type="protein sequence ID" value="RNI33121.1"/>
    <property type="molecule type" value="Genomic_DNA"/>
</dbReference>
<feature type="signal peptide" evidence="1">
    <location>
        <begin position="1"/>
        <end position="20"/>
    </location>
</feature>
<name>A0A3M9N5N8_9BACT</name>
<dbReference type="OrthoDB" id="686440at2"/>
<gene>
    <name evidence="2" type="ORF">EFA69_01490</name>
</gene>
<evidence type="ECO:0000313" key="2">
    <source>
        <dbReference type="EMBL" id="RNI33121.1"/>
    </source>
</evidence>
<reference evidence="2 3" key="1">
    <citation type="submission" date="2018-11" db="EMBL/GenBank/DDBJ databases">
        <title>Rufibacter latericius sp. nov., isolated from water in Baiyang Lake.</title>
        <authorList>
            <person name="Yang Y."/>
        </authorList>
    </citation>
    <scope>NUCLEOTIDE SEQUENCE [LARGE SCALE GENOMIC DNA]</scope>
    <source>
        <strain evidence="2 3">MCC P1</strain>
    </source>
</reference>
<keyword evidence="3" id="KW-1185">Reference proteome</keyword>
<sequence length="246" mass="28188">MKRSLLVSFMLCLCCLRGMSQTISNVDLTKVYSAIEDKDSPFYYPHLLERYMANDSMLTFFDFHHLYYGYTKQPGYTPYGRGMGELAAMKMVEQGRLDEAKELLLQEYAQSPFSLNIIFRLGSLADMRQEPAEARMWLLKFSGLLRTILDSGDGRSEESAWVVISAQDEYPILGMLGLEPTSQGLVKQKFDVQTLRTPNELEAEKLYFNIEMPVEHMTKSYTKEVIEADSPVRLRKVNKSKSLGIN</sequence>
<proteinExistence type="predicted"/>
<dbReference type="AlphaFoldDB" id="A0A3M9N5N8"/>
<organism evidence="2 3">
    <name type="scientific">Rufibacter immobilis</name>
    <dbReference type="NCBI Taxonomy" id="1348778"/>
    <lineage>
        <taxon>Bacteria</taxon>
        <taxon>Pseudomonadati</taxon>
        <taxon>Bacteroidota</taxon>
        <taxon>Cytophagia</taxon>
        <taxon>Cytophagales</taxon>
        <taxon>Hymenobacteraceae</taxon>
        <taxon>Rufibacter</taxon>
    </lineage>
</organism>
<comment type="caution">
    <text evidence="2">The sequence shown here is derived from an EMBL/GenBank/DDBJ whole genome shotgun (WGS) entry which is preliminary data.</text>
</comment>
<dbReference type="InterPro" id="IPR032578">
    <property type="entry name" value="DUF4919"/>
</dbReference>
<keyword evidence="1" id="KW-0732">Signal</keyword>
<accession>A0A3M9N5N8</accession>
<protein>
    <submittedName>
        <fullName evidence="2">DUF4919 domain-containing protein</fullName>
    </submittedName>
</protein>
<dbReference type="Proteomes" id="UP000271010">
    <property type="component" value="Unassembled WGS sequence"/>
</dbReference>
<dbReference type="Pfam" id="PF16266">
    <property type="entry name" value="DUF4919"/>
    <property type="match status" value="1"/>
</dbReference>
<feature type="chain" id="PRO_5018172677" evidence="1">
    <location>
        <begin position="21"/>
        <end position="246"/>
    </location>
</feature>
<evidence type="ECO:0000313" key="3">
    <source>
        <dbReference type="Proteomes" id="UP000271010"/>
    </source>
</evidence>